<dbReference type="STRING" id="649761.HMPREF0973_00958"/>
<accession>C9MMX3</accession>
<evidence type="ECO:0000313" key="2">
    <source>
        <dbReference type="Proteomes" id="UP000003327"/>
    </source>
</evidence>
<dbReference type="EMBL" id="ACVA01000019">
    <property type="protein sequence ID" value="EEX19173.1"/>
    <property type="molecule type" value="Genomic_DNA"/>
</dbReference>
<reference evidence="1 2" key="1">
    <citation type="submission" date="2009-09" db="EMBL/GenBank/DDBJ databases">
        <authorList>
            <person name="Weinstock G."/>
            <person name="Sodergren E."/>
            <person name="Clifton S."/>
            <person name="Fulton L."/>
            <person name="Fulton B."/>
            <person name="Courtney L."/>
            <person name="Fronick C."/>
            <person name="Harrison M."/>
            <person name="Strong C."/>
            <person name="Farmer C."/>
            <person name="Delahaunty K."/>
            <person name="Markovic C."/>
            <person name="Hall O."/>
            <person name="Minx P."/>
            <person name="Tomlinson C."/>
            <person name="Mitreva M."/>
            <person name="Nelson J."/>
            <person name="Hou S."/>
            <person name="Wollam A."/>
            <person name="Pepin K.H."/>
            <person name="Johnson M."/>
            <person name="Bhonagiri V."/>
            <person name="Nash W.E."/>
            <person name="Warren W."/>
            <person name="Chinwalla A."/>
            <person name="Mardis E.R."/>
            <person name="Wilson R.K."/>
        </authorList>
    </citation>
    <scope>NUCLEOTIDE SEQUENCE [LARGE SCALE GENOMIC DNA]</scope>
    <source>
        <strain evidence="1 2">F0319</strain>
    </source>
</reference>
<gene>
    <name evidence="1" type="ORF">HMPREF0973_00958</name>
</gene>
<dbReference type="HOGENOM" id="CLU_2480778_0_0_10"/>
<dbReference type="Proteomes" id="UP000003327">
    <property type="component" value="Unassembled WGS sequence"/>
</dbReference>
<comment type="caution">
    <text evidence="1">The sequence shown here is derived from an EMBL/GenBank/DDBJ whole genome shotgun (WGS) entry which is preliminary data.</text>
</comment>
<sequence>MAINTLIIPKLSLYYIIGFDTFTSTNIADRTWALDTKLHRTLTSSKAHKKECGRRKFIIKKIAGMETIHYLCQARQQIASEGVCQPA</sequence>
<organism evidence="1 2">
    <name type="scientific">Prevotella veroralis F0319</name>
    <dbReference type="NCBI Taxonomy" id="649761"/>
    <lineage>
        <taxon>Bacteria</taxon>
        <taxon>Pseudomonadati</taxon>
        <taxon>Bacteroidota</taxon>
        <taxon>Bacteroidia</taxon>
        <taxon>Bacteroidales</taxon>
        <taxon>Prevotellaceae</taxon>
        <taxon>Prevotella</taxon>
    </lineage>
</organism>
<protein>
    <submittedName>
        <fullName evidence="1">Uncharacterized protein</fullName>
    </submittedName>
</protein>
<dbReference type="RefSeq" id="WP_004382592.1">
    <property type="nucleotide sequence ID" value="NZ_GG698712.1"/>
</dbReference>
<keyword evidence="2" id="KW-1185">Reference proteome</keyword>
<dbReference type="AlphaFoldDB" id="C9MMX3"/>
<name>C9MMX3_9BACT</name>
<proteinExistence type="predicted"/>
<evidence type="ECO:0000313" key="1">
    <source>
        <dbReference type="EMBL" id="EEX19173.1"/>
    </source>
</evidence>